<proteinExistence type="inferred from homology"/>
<evidence type="ECO:0000259" key="3">
    <source>
        <dbReference type="Pfam" id="PF04811"/>
    </source>
</evidence>
<dbReference type="OMA" id="IVIDTIC"/>
<keyword evidence="2" id="KW-0256">Endoplasmic reticulum</keyword>
<dbReference type="Pfam" id="PF04811">
    <property type="entry name" value="Sec23_trunk"/>
    <property type="match status" value="1"/>
</dbReference>
<dbReference type="AlphaFoldDB" id="A0A1G4MG23"/>
<keyword evidence="2" id="KW-0963">Cytoplasm</keyword>
<sequence>MIQSTYSVVPTSRLEALSQLPNVLEPGHFDVLYEPSIGEDVCIADQKCKRCEARIFDKCATTETQWVCAFCNTYNDLSEKPISVSYTSSMEGNTGISPVLVVVDLNCDDSSELKALHSVLSQSLHQLSATEFGLITIIGNGDVTIHLTSGPMTFSSDDSTIVTKAQKLDWEHFEKKLPDKSVLWQSAENLVGILGTLNSVKRSSGQRHIRATGLALFLAALYANSGTHLPVISFLQGPCTIGPGKVVPKKLKHHIRQHYDLDSNKDKYFKPAKSFYEALAKRIYMHTFISSLDQVGVVEMMPLCSSAIQFDSYGEDRFATAFRSQAQDIVQVSKVTVNVSKGILVDGCFGKVTKLSATQQIYSDTPCGVSGTNCWALNTSKPSLSFSLRVDTAATKASSIDTIPGHLAIQFQYEYQKGKERYVKVDTLIVATTNHEMSTPTSIQDSFNAHVGLVCLMKQIAFEQAAKGRIHSFDQETWRYKVDALAASHYKLKSKGLNEFLEYLFRLKWTALLQKRNTSPDEAALFQLLVLVGTASLCELLCKPHVLIFANGQKLQVTNLDEHLLHVREAICVDGGNFVVVRYTSVSENADIATSYANSIVNTRCPPPIFKKTPVGGSQDRFFVSSLIPQGGLNTEDISLQDYLDLIRKMSLDV</sequence>
<dbReference type="Gene3D" id="3.40.50.410">
    <property type="entry name" value="von Willebrand factor, type A domain"/>
    <property type="match status" value="1"/>
</dbReference>
<keyword evidence="2" id="KW-0479">Metal-binding</keyword>
<comment type="similarity">
    <text evidence="1 2">Belongs to the SEC23/SEC24 family. SEC23 subfamily.</text>
</comment>
<dbReference type="Gene3D" id="2.60.40.1670">
    <property type="entry name" value="beta-sandwich domain of Sec23/24"/>
    <property type="match status" value="1"/>
</dbReference>
<name>A0A1G4MG23_LACFM</name>
<dbReference type="GO" id="GO:0030127">
    <property type="term" value="C:COPII vesicle coat"/>
    <property type="evidence" value="ECO:0007669"/>
    <property type="project" value="InterPro"/>
</dbReference>
<dbReference type="GO" id="GO:0046872">
    <property type="term" value="F:metal ion binding"/>
    <property type="evidence" value="ECO:0007669"/>
    <property type="project" value="UniProtKB-KW"/>
</dbReference>
<keyword evidence="2" id="KW-0931">ER-Golgi transport</keyword>
<keyword evidence="2" id="KW-0813">Transport</keyword>
<gene>
    <name evidence="4" type="ORF">LAFE_0F12596G</name>
</gene>
<accession>A0A1G4MG23</accession>
<reference evidence="5" key="1">
    <citation type="submission" date="2016-03" db="EMBL/GenBank/DDBJ databases">
        <authorList>
            <person name="Devillers H."/>
        </authorList>
    </citation>
    <scope>NUCLEOTIDE SEQUENCE [LARGE SCALE GENOMIC DNA]</scope>
</reference>
<evidence type="ECO:0000313" key="5">
    <source>
        <dbReference type="Proteomes" id="UP000190831"/>
    </source>
</evidence>
<dbReference type="Gene3D" id="2.30.30.380">
    <property type="entry name" value="Zn-finger domain of Sec23/24"/>
    <property type="match status" value="1"/>
</dbReference>
<dbReference type="SUPFAM" id="SSF82754">
    <property type="entry name" value="C-terminal, gelsolin-like domain of Sec23/24"/>
    <property type="match status" value="1"/>
</dbReference>
<evidence type="ECO:0000313" key="4">
    <source>
        <dbReference type="EMBL" id="SCW02711.1"/>
    </source>
</evidence>
<dbReference type="PANTHER" id="PTHR11141">
    <property type="entry name" value="PROTEIN TRANSPORT PROTEIN SEC23"/>
    <property type="match status" value="1"/>
</dbReference>
<comment type="subcellular location">
    <subcellularLocation>
        <location evidence="2">Cytoplasm</location>
    </subcellularLocation>
    <subcellularLocation>
        <location evidence="2">Cytoplasmic vesicle</location>
        <location evidence="2">COPII-coated vesicle membrane</location>
        <topology evidence="2">Peripheral membrane protein</topology>
        <orientation evidence="2">Cytoplasmic side</orientation>
    </subcellularLocation>
    <subcellularLocation>
        <location evidence="2">Endoplasmic reticulum membrane</location>
        <topology evidence="2">Peripheral membrane protein</topology>
        <orientation evidence="2">Cytoplasmic side</orientation>
    </subcellularLocation>
    <subcellularLocation>
        <location evidence="2">Golgi apparatus membrane</location>
        <topology evidence="2">Peripheral membrane protein</topology>
        <orientation evidence="2">Cytoplasmic side</orientation>
    </subcellularLocation>
</comment>
<evidence type="ECO:0000256" key="2">
    <source>
        <dbReference type="RuleBase" id="RU365030"/>
    </source>
</evidence>
<dbReference type="GO" id="GO:0090110">
    <property type="term" value="P:COPII-coated vesicle cargo loading"/>
    <property type="evidence" value="ECO:0007669"/>
    <property type="project" value="TreeGrafter"/>
</dbReference>
<dbReference type="InterPro" id="IPR036465">
    <property type="entry name" value="vWFA_dom_sf"/>
</dbReference>
<feature type="domain" description="Sec23/Sec24 trunk" evidence="3">
    <location>
        <begin position="102"/>
        <end position="306"/>
    </location>
</feature>
<keyword evidence="5" id="KW-1185">Reference proteome</keyword>
<dbReference type="Proteomes" id="UP000190831">
    <property type="component" value="Chromosome F"/>
</dbReference>
<dbReference type="EMBL" id="LT598490">
    <property type="protein sequence ID" value="SCW02711.1"/>
    <property type="molecule type" value="Genomic_DNA"/>
</dbReference>
<dbReference type="SUPFAM" id="SSF81995">
    <property type="entry name" value="beta-sandwich domain of Sec23/24"/>
    <property type="match status" value="1"/>
</dbReference>
<comment type="function">
    <text evidence="2">Component of the coat protein complex II (COPII) which promotes the formation of transport vesicles from the endoplasmic reticulum (ER). The coat has two main functions, the physical deformation of the endoplasmic reticulum membrane into vesicles and the selection of cargo molecules.</text>
</comment>
<dbReference type="OrthoDB" id="10256289at2759"/>
<dbReference type="GO" id="GO:0000139">
    <property type="term" value="C:Golgi membrane"/>
    <property type="evidence" value="ECO:0007669"/>
    <property type="project" value="UniProtKB-SubCell"/>
</dbReference>
<dbReference type="GO" id="GO:0006886">
    <property type="term" value="P:intracellular protein transport"/>
    <property type="evidence" value="ECO:0007669"/>
    <property type="project" value="InterPro"/>
</dbReference>
<evidence type="ECO:0000256" key="1">
    <source>
        <dbReference type="ARBA" id="ARBA00009210"/>
    </source>
</evidence>
<keyword evidence="2" id="KW-0968">Cytoplasmic vesicle</keyword>
<organism evidence="4 5">
    <name type="scientific">Lachancea fermentati</name>
    <name type="common">Zygosaccharomyces fermentati</name>
    <dbReference type="NCBI Taxonomy" id="4955"/>
    <lineage>
        <taxon>Eukaryota</taxon>
        <taxon>Fungi</taxon>
        <taxon>Dikarya</taxon>
        <taxon>Ascomycota</taxon>
        <taxon>Saccharomycotina</taxon>
        <taxon>Saccharomycetes</taxon>
        <taxon>Saccharomycetales</taxon>
        <taxon>Saccharomycetaceae</taxon>
        <taxon>Lachancea</taxon>
    </lineage>
</organism>
<dbReference type="InterPro" id="IPR036180">
    <property type="entry name" value="Gelsolin-like_dom_sf"/>
</dbReference>
<protein>
    <recommendedName>
        <fullName evidence="2">Protein transport protein SEC23</fullName>
    </recommendedName>
</protein>
<keyword evidence="2" id="KW-0653">Protein transport</keyword>
<dbReference type="GO" id="GO:0070971">
    <property type="term" value="C:endoplasmic reticulum exit site"/>
    <property type="evidence" value="ECO:0007669"/>
    <property type="project" value="TreeGrafter"/>
</dbReference>
<dbReference type="GO" id="GO:0005096">
    <property type="term" value="F:GTPase activator activity"/>
    <property type="evidence" value="ECO:0007669"/>
    <property type="project" value="TreeGrafter"/>
</dbReference>
<dbReference type="InterPro" id="IPR006896">
    <property type="entry name" value="Sec23/24_trunk_dom"/>
</dbReference>
<dbReference type="PANTHER" id="PTHR11141:SF0">
    <property type="entry name" value="PROTEIN TRANSPORT PROTEIN SEC23"/>
    <property type="match status" value="1"/>
</dbReference>
<keyword evidence="2" id="KW-0862">Zinc</keyword>
<dbReference type="GO" id="GO:0005789">
    <property type="term" value="C:endoplasmic reticulum membrane"/>
    <property type="evidence" value="ECO:0007669"/>
    <property type="project" value="UniProtKB-SubCell"/>
</dbReference>
<keyword evidence="2" id="KW-0472">Membrane</keyword>
<dbReference type="STRING" id="4955.A0A1G4MG23"/>
<dbReference type="SUPFAM" id="SSF53300">
    <property type="entry name" value="vWA-like"/>
    <property type="match status" value="1"/>
</dbReference>
<dbReference type="InterPro" id="IPR037364">
    <property type="entry name" value="Sec23"/>
</dbReference>
<keyword evidence="2" id="KW-0333">Golgi apparatus</keyword>